<reference evidence="1 2" key="1">
    <citation type="submission" date="2024-02" db="EMBL/GenBank/DDBJ databases">
        <authorList>
            <person name="Vignale AGUSTIN F."/>
            <person name="Sosa J E."/>
            <person name="Modenutti C."/>
        </authorList>
    </citation>
    <scope>NUCLEOTIDE SEQUENCE [LARGE SCALE GENOMIC DNA]</scope>
</reference>
<comment type="caution">
    <text evidence="1">The sequence shown here is derived from an EMBL/GenBank/DDBJ whole genome shotgun (WGS) entry which is preliminary data.</text>
</comment>
<name>A0ABC8TL53_9AQUA</name>
<dbReference type="Pfam" id="PF05553">
    <property type="entry name" value="DUF761"/>
    <property type="match status" value="1"/>
</dbReference>
<sequence>MLSSSTAVLLSKLRSLLSLSLMSWLNLRRLSLARKVWKVFTTKLQRNLNKLNRSKLTKKPKNPINNTSKTVFWPFTSHKSQLRRQIGTFQPAHTLGYHHHGYLLQKRSKPVYIDQLFVEPVPAVNETTASKAAIDNCSTSANKIKLINQQTAEEDDNIEKNRSADELWESLMLASPQMHGINERAEEFIARFRAEMQLQEMLNRHL</sequence>
<organism evidence="1 2">
    <name type="scientific">Ilex paraguariensis</name>
    <name type="common">yerba mate</name>
    <dbReference type="NCBI Taxonomy" id="185542"/>
    <lineage>
        <taxon>Eukaryota</taxon>
        <taxon>Viridiplantae</taxon>
        <taxon>Streptophyta</taxon>
        <taxon>Embryophyta</taxon>
        <taxon>Tracheophyta</taxon>
        <taxon>Spermatophyta</taxon>
        <taxon>Magnoliopsida</taxon>
        <taxon>eudicotyledons</taxon>
        <taxon>Gunneridae</taxon>
        <taxon>Pentapetalae</taxon>
        <taxon>asterids</taxon>
        <taxon>campanulids</taxon>
        <taxon>Aquifoliales</taxon>
        <taxon>Aquifoliaceae</taxon>
        <taxon>Ilex</taxon>
    </lineage>
</organism>
<protein>
    <submittedName>
        <fullName evidence="1">Uncharacterized protein</fullName>
    </submittedName>
</protein>
<dbReference type="InterPro" id="IPR008480">
    <property type="entry name" value="DUF761_pln"/>
</dbReference>
<evidence type="ECO:0000313" key="1">
    <source>
        <dbReference type="EMBL" id="CAK9168295.1"/>
    </source>
</evidence>
<gene>
    <name evidence="1" type="ORF">ILEXP_LOCUS37635</name>
</gene>
<dbReference type="AlphaFoldDB" id="A0ABC8TL53"/>
<keyword evidence="2" id="KW-1185">Reference proteome</keyword>
<proteinExistence type="predicted"/>
<evidence type="ECO:0000313" key="2">
    <source>
        <dbReference type="Proteomes" id="UP001642360"/>
    </source>
</evidence>
<dbReference type="Proteomes" id="UP001642360">
    <property type="component" value="Unassembled WGS sequence"/>
</dbReference>
<dbReference type="EMBL" id="CAUOFW020005054">
    <property type="protein sequence ID" value="CAK9168295.1"/>
    <property type="molecule type" value="Genomic_DNA"/>
</dbReference>
<accession>A0ABC8TL53</accession>